<feature type="transmembrane region" description="Helical" evidence="1">
    <location>
        <begin position="170"/>
        <end position="195"/>
    </location>
</feature>
<gene>
    <name evidence="2" type="ORF">JSE7799_01092</name>
</gene>
<accession>A0A0M7B6H6</accession>
<dbReference type="STRING" id="313367.JSE7799_01092"/>
<dbReference type="RefSeq" id="WP_055662730.1">
    <property type="nucleotide sequence ID" value="NZ_CYPR01000060.1"/>
</dbReference>
<keyword evidence="3" id="KW-1185">Reference proteome</keyword>
<proteinExistence type="predicted"/>
<dbReference type="PANTHER" id="PTHR41795:SF1">
    <property type="entry name" value="EXOPOLYSACCHARIDE SYNTHESIS PROTEIN"/>
    <property type="match status" value="1"/>
</dbReference>
<dbReference type="AlphaFoldDB" id="A0A0M7B6H6"/>
<dbReference type="PANTHER" id="PTHR41795">
    <property type="entry name" value="EXOPOLYSACCHARIDE SYNTHESIS PROTEIN"/>
    <property type="match status" value="1"/>
</dbReference>
<dbReference type="PIRSF" id="PIRSF033239">
    <property type="entry name" value="ExoD"/>
    <property type="match status" value="1"/>
</dbReference>
<dbReference type="Proteomes" id="UP000049455">
    <property type="component" value="Unassembled WGS sequence"/>
</dbReference>
<dbReference type="InterPro" id="IPR010331">
    <property type="entry name" value="ExoD"/>
</dbReference>
<dbReference type="OrthoDB" id="21339at2"/>
<protein>
    <submittedName>
        <fullName evidence="2">Exopolysaccharide synthesis, ExoD</fullName>
    </submittedName>
</protein>
<evidence type="ECO:0000256" key="1">
    <source>
        <dbReference type="SAM" id="Phobius"/>
    </source>
</evidence>
<dbReference type="Pfam" id="PF06055">
    <property type="entry name" value="ExoD"/>
    <property type="match status" value="1"/>
</dbReference>
<keyword evidence="1" id="KW-0472">Membrane</keyword>
<name>A0A0M7B6H6_9RHOB</name>
<evidence type="ECO:0000313" key="3">
    <source>
        <dbReference type="Proteomes" id="UP000049455"/>
    </source>
</evidence>
<keyword evidence="1" id="KW-1133">Transmembrane helix</keyword>
<sequence>MPQDDRRARPISAILTELAARSDAGREVRLGSVAARIGSRGHGMAILILALPETIPAPVPGLSGILGVPLLLISLHLAAFGEGSHLPRRAARLRVPPRLLAVAARYGAPVLRRAERVTAPRLAPLVRRERMVGAVGAVWSLVLWLPIPFLNVPPATLLILLAWGLIQRDGLFILLALIGSVLLTGAIILAGGAVVEALSMWL</sequence>
<reference evidence="2 3" key="1">
    <citation type="submission" date="2015-09" db="EMBL/GenBank/DDBJ databases">
        <authorList>
            <person name="Jackson K.R."/>
            <person name="Lunt B.L."/>
            <person name="Fisher J.N.B."/>
            <person name="Gardner A.V."/>
            <person name="Bailey M.E."/>
            <person name="Deus L.M."/>
            <person name="Earl A.S."/>
            <person name="Gibby P.D."/>
            <person name="Hartmann K.A."/>
            <person name="Liu J.E."/>
            <person name="Manci A.M."/>
            <person name="Nielsen D.A."/>
            <person name="Solomon M.B."/>
            <person name="Breakwell D.P."/>
            <person name="Burnett S.H."/>
            <person name="Grose J.H."/>
        </authorList>
    </citation>
    <scope>NUCLEOTIDE SEQUENCE [LARGE SCALE GENOMIC DNA]</scope>
    <source>
        <strain evidence="2 3">CECT 7799</strain>
    </source>
</reference>
<dbReference type="EMBL" id="CYPR01000060">
    <property type="protein sequence ID" value="CUH35128.1"/>
    <property type="molecule type" value="Genomic_DNA"/>
</dbReference>
<evidence type="ECO:0000313" key="2">
    <source>
        <dbReference type="EMBL" id="CUH35128.1"/>
    </source>
</evidence>
<keyword evidence="1" id="KW-0812">Transmembrane</keyword>
<organism evidence="2 3">
    <name type="scientific">Jannaschia seosinensis</name>
    <dbReference type="NCBI Taxonomy" id="313367"/>
    <lineage>
        <taxon>Bacteria</taxon>
        <taxon>Pseudomonadati</taxon>
        <taxon>Pseudomonadota</taxon>
        <taxon>Alphaproteobacteria</taxon>
        <taxon>Rhodobacterales</taxon>
        <taxon>Roseobacteraceae</taxon>
        <taxon>Jannaschia</taxon>
    </lineage>
</organism>